<dbReference type="PANTHER" id="PTHR33695">
    <property type="entry name" value="LIPOPROTEIN SIGNAL PEPTIDASE"/>
    <property type="match status" value="1"/>
</dbReference>
<dbReference type="Pfam" id="PF01252">
    <property type="entry name" value="Peptidase_A8"/>
    <property type="match status" value="1"/>
</dbReference>
<evidence type="ECO:0000256" key="7">
    <source>
        <dbReference type="ARBA" id="ARBA00022989"/>
    </source>
</evidence>
<dbReference type="GO" id="GO:0006508">
    <property type="term" value="P:proteolysis"/>
    <property type="evidence" value="ECO:0007669"/>
    <property type="project" value="UniProtKB-KW"/>
</dbReference>
<evidence type="ECO:0000313" key="13">
    <source>
        <dbReference type="Proteomes" id="UP000181884"/>
    </source>
</evidence>
<evidence type="ECO:0000256" key="1">
    <source>
        <dbReference type="ARBA" id="ARBA00006139"/>
    </source>
</evidence>
<dbReference type="AlphaFoldDB" id="A0A1L8RH99"/>
<evidence type="ECO:0000256" key="9">
    <source>
        <dbReference type="HAMAP-Rule" id="MF_00161"/>
    </source>
</evidence>
<organism evidence="12 13">
    <name type="scientific">Enterococcus canis</name>
    <dbReference type="NCBI Taxonomy" id="214095"/>
    <lineage>
        <taxon>Bacteria</taxon>
        <taxon>Bacillati</taxon>
        <taxon>Bacillota</taxon>
        <taxon>Bacilli</taxon>
        <taxon>Lactobacillales</taxon>
        <taxon>Enterococcaceae</taxon>
        <taxon>Enterococcus</taxon>
    </lineage>
</organism>
<feature type="transmembrane region" description="Helical" evidence="9">
    <location>
        <begin position="123"/>
        <end position="144"/>
    </location>
</feature>
<dbReference type="GO" id="GO:0004190">
    <property type="term" value="F:aspartic-type endopeptidase activity"/>
    <property type="evidence" value="ECO:0007669"/>
    <property type="project" value="UniProtKB-UniRule"/>
</dbReference>
<comment type="caution">
    <text evidence="9">Lacks conserved residue(s) required for the propagation of feature annotation.</text>
</comment>
<proteinExistence type="inferred from homology"/>
<keyword evidence="4 9" id="KW-0812">Transmembrane</keyword>
<evidence type="ECO:0000256" key="8">
    <source>
        <dbReference type="ARBA" id="ARBA00023136"/>
    </source>
</evidence>
<keyword evidence="7 9" id="KW-1133">Transmembrane helix</keyword>
<name>A0A1L8RH99_9ENTE</name>
<comment type="similarity">
    <text evidence="1 9 11">Belongs to the peptidase A8 family.</text>
</comment>
<comment type="function">
    <text evidence="9 10">This protein specifically catalyzes the removal of signal peptides from prolipoproteins.</text>
</comment>
<dbReference type="PRINTS" id="PR00781">
    <property type="entry name" value="LIPOSIGPTASE"/>
</dbReference>
<keyword evidence="3 9" id="KW-0645">Protease</keyword>
<accession>A0A1L8RH99</accession>
<evidence type="ECO:0000256" key="5">
    <source>
        <dbReference type="ARBA" id="ARBA00022750"/>
    </source>
</evidence>
<evidence type="ECO:0000256" key="6">
    <source>
        <dbReference type="ARBA" id="ARBA00022801"/>
    </source>
</evidence>
<feature type="transmembrane region" description="Helical" evidence="9">
    <location>
        <begin position="85"/>
        <end position="103"/>
    </location>
</feature>
<dbReference type="Proteomes" id="UP000181884">
    <property type="component" value="Unassembled WGS sequence"/>
</dbReference>
<keyword evidence="8 9" id="KW-0472">Membrane</keyword>
<feature type="transmembrane region" description="Helical" evidence="9">
    <location>
        <begin position="59"/>
        <end position="78"/>
    </location>
</feature>
<dbReference type="GO" id="GO:0005886">
    <property type="term" value="C:plasma membrane"/>
    <property type="evidence" value="ECO:0007669"/>
    <property type="project" value="UniProtKB-SubCell"/>
</dbReference>
<dbReference type="EMBL" id="JXKH01000002">
    <property type="protein sequence ID" value="OJG19171.1"/>
    <property type="molecule type" value="Genomic_DNA"/>
</dbReference>
<comment type="pathway">
    <text evidence="9">Protein modification; lipoprotein biosynthesis (signal peptide cleavage).</text>
</comment>
<evidence type="ECO:0000256" key="2">
    <source>
        <dbReference type="ARBA" id="ARBA00022475"/>
    </source>
</evidence>
<comment type="caution">
    <text evidence="12">The sequence shown here is derived from an EMBL/GenBank/DDBJ whole genome shotgun (WGS) entry which is preliminary data.</text>
</comment>
<dbReference type="EC" id="3.4.23.36" evidence="9"/>
<reference evidence="12 13" key="1">
    <citation type="submission" date="2014-12" db="EMBL/GenBank/DDBJ databases">
        <title>Draft genome sequences of 29 type strains of Enterococci.</title>
        <authorList>
            <person name="Zhong Z."/>
            <person name="Sun Z."/>
            <person name="Liu W."/>
            <person name="Zhang W."/>
            <person name="Zhang H."/>
        </authorList>
    </citation>
    <scope>NUCLEOTIDE SEQUENCE [LARGE SCALE GENOMIC DNA]</scope>
    <source>
        <strain evidence="12 13">DSM 17029</strain>
    </source>
</reference>
<keyword evidence="2 9" id="KW-1003">Cell membrane</keyword>
<dbReference type="NCBIfam" id="TIGR00077">
    <property type="entry name" value="lspA"/>
    <property type="match status" value="1"/>
</dbReference>
<dbReference type="InterPro" id="IPR001872">
    <property type="entry name" value="Peptidase_A8"/>
</dbReference>
<evidence type="ECO:0000313" key="12">
    <source>
        <dbReference type="EMBL" id="OJG19171.1"/>
    </source>
</evidence>
<dbReference type="PROSITE" id="PS00855">
    <property type="entry name" value="SPASE_II"/>
    <property type="match status" value="1"/>
</dbReference>
<protein>
    <recommendedName>
        <fullName evidence="9">Lipoprotein signal peptidase</fullName>
        <ecNumber evidence="9">3.4.23.36</ecNumber>
    </recommendedName>
    <alternativeName>
        <fullName evidence="9">Prolipoprotein signal peptidase</fullName>
    </alternativeName>
    <alternativeName>
        <fullName evidence="9">Signal peptidase II</fullName>
        <shortName evidence="9">SPase II</shortName>
    </alternativeName>
</protein>
<sequence>MLAVYLIISALIVGLDQWVKYLTVANLALGESHEVVHGLFSFTYIQNTGAAWSILEGKMWFFFVITTVAVVVICYLLWKHLHDSRWFTIGLSLVLAGALGNFVDRMRLGYVVDMFRLDFINFPIFNVADMSLVIGVICIFIYILKDEAKK</sequence>
<dbReference type="RefSeq" id="WP_067389359.1">
    <property type="nucleotide sequence ID" value="NZ_JXKH01000002.1"/>
</dbReference>
<evidence type="ECO:0000256" key="4">
    <source>
        <dbReference type="ARBA" id="ARBA00022692"/>
    </source>
</evidence>
<dbReference type="STRING" id="214095.RU97_GL000742"/>
<gene>
    <name evidence="9" type="primary">lspA</name>
    <name evidence="12" type="ORF">RU97_GL000742</name>
</gene>
<keyword evidence="13" id="KW-1185">Reference proteome</keyword>
<keyword evidence="5 9" id="KW-0064">Aspartyl protease</keyword>
<dbReference type="PANTHER" id="PTHR33695:SF1">
    <property type="entry name" value="LIPOPROTEIN SIGNAL PEPTIDASE"/>
    <property type="match status" value="1"/>
</dbReference>
<evidence type="ECO:0000256" key="11">
    <source>
        <dbReference type="RuleBase" id="RU004181"/>
    </source>
</evidence>
<comment type="catalytic activity">
    <reaction evidence="9 10">
        <text>Release of signal peptides from bacterial membrane prolipoproteins. Hydrolyzes -Xaa-Yaa-Zaa-|-(S,diacylglyceryl)Cys-, in which Xaa is hydrophobic (preferably Leu), and Yaa (Ala or Ser) and Zaa (Gly or Ala) have small, neutral side chains.</text>
        <dbReference type="EC" id="3.4.23.36"/>
    </reaction>
</comment>
<dbReference type="UniPathway" id="UPA00665"/>
<feature type="active site" evidence="9">
    <location>
        <position position="113"/>
    </location>
</feature>
<evidence type="ECO:0000256" key="10">
    <source>
        <dbReference type="RuleBase" id="RU000594"/>
    </source>
</evidence>
<dbReference type="HAMAP" id="MF_00161">
    <property type="entry name" value="LspA"/>
    <property type="match status" value="1"/>
</dbReference>
<keyword evidence="6 9" id="KW-0378">Hydrolase</keyword>
<evidence type="ECO:0000256" key="3">
    <source>
        <dbReference type="ARBA" id="ARBA00022670"/>
    </source>
</evidence>
<feature type="active site" evidence="9">
    <location>
        <position position="129"/>
    </location>
</feature>
<comment type="subcellular location">
    <subcellularLocation>
        <location evidence="9">Cell membrane</location>
        <topology evidence="9">Multi-pass membrane protein</topology>
    </subcellularLocation>
</comment>